<dbReference type="Proteomes" id="UP001374893">
    <property type="component" value="Chromosome"/>
</dbReference>
<dbReference type="RefSeq" id="WP_338685007.1">
    <property type="nucleotide sequence ID" value="NZ_AP024702.1"/>
</dbReference>
<reference evidence="1 2" key="1">
    <citation type="submission" date="2021-06" db="EMBL/GenBank/DDBJ databases">
        <title>Complete genome of Haloferula helveola possessing various polysaccharide degrading enzymes.</title>
        <authorList>
            <person name="Takami H."/>
            <person name="Huang C."/>
            <person name="Hamasaki K."/>
        </authorList>
    </citation>
    <scope>NUCLEOTIDE SEQUENCE [LARGE SCALE GENOMIC DNA]</scope>
    <source>
        <strain evidence="1 2">CN-1</strain>
    </source>
</reference>
<evidence type="ECO:0000313" key="1">
    <source>
        <dbReference type="EMBL" id="BCX48686.1"/>
    </source>
</evidence>
<keyword evidence="2" id="KW-1185">Reference proteome</keyword>
<proteinExistence type="predicted"/>
<dbReference type="EMBL" id="AP024702">
    <property type="protein sequence ID" value="BCX48686.1"/>
    <property type="molecule type" value="Genomic_DNA"/>
</dbReference>
<evidence type="ECO:0000313" key="2">
    <source>
        <dbReference type="Proteomes" id="UP001374893"/>
    </source>
</evidence>
<organism evidence="1 2">
    <name type="scientific">Haloferula helveola</name>
    <dbReference type="NCBI Taxonomy" id="490095"/>
    <lineage>
        <taxon>Bacteria</taxon>
        <taxon>Pseudomonadati</taxon>
        <taxon>Verrucomicrobiota</taxon>
        <taxon>Verrucomicrobiia</taxon>
        <taxon>Verrucomicrobiales</taxon>
        <taxon>Verrucomicrobiaceae</taxon>
        <taxon>Haloferula</taxon>
    </lineage>
</organism>
<accession>A0ABM7RF04</accession>
<name>A0ABM7RF04_9BACT</name>
<sequence length="137" mass="15325">MGGSIHDNHLVAYEVDSQARRIILRTEYAYGEEPFESTEVIFGGVLDHHFRNPRMPAIIFDVIEIDPRVIIERDKCLIDSGHKIGGWPSFWRDTVDAMVDAIASAGCKMFEISSSYGLDGWVAAESCEFRQGSKSQG</sequence>
<gene>
    <name evidence="1" type="ORF">HAHE_25940</name>
</gene>
<protein>
    <submittedName>
        <fullName evidence="1">Uncharacterized protein</fullName>
    </submittedName>
</protein>